<gene>
    <name evidence="3" type="ORF">ASPVEDRAFT_34990</name>
</gene>
<dbReference type="RefSeq" id="XP_040674625.1">
    <property type="nucleotide sequence ID" value="XM_040810910.1"/>
</dbReference>
<dbReference type="EMBL" id="KV878141">
    <property type="protein sequence ID" value="OJJ08863.1"/>
    <property type="molecule type" value="Genomic_DNA"/>
</dbReference>
<keyword evidence="1" id="KW-1133">Transmembrane helix</keyword>
<dbReference type="Pfam" id="PF24800">
    <property type="entry name" value="DUF7702"/>
    <property type="match status" value="1"/>
</dbReference>
<feature type="transmembrane region" description="Helical" evidence="1">
    <location>
        <begin position="95"/>
        <end position="114"/>
    </location>
</feature>
<proteinExistence type="predicted"/>
<dbReference type="AlphaFoldDB" id="A0A1L9Q519"/>
<reference evidence="4" key="1">
    <citation type="journal article" date="2017" name="Genome Biol.">
        <title>Comparative genomics reveals high biological diversity and specific adaptations in the industrially and medically important fungal genus Aspergillus.</title>
        <authorList>
            <person name="de Vries R.P."/>
            <person name="Riley R."/>
            <person name="Wiebenga A."/>
            <person name="Aguilar-Osorio G."/>
            <person name="Amillis S."/>
            <person name="Uchima C.A."/>
            <person name="Anderluh G."/>
            <person name="Asadollahi M."/>
            <person name="Askin M."/>
            <person name="Barry K."/>
            <person name="Battaglia E."/>
            <person name="Bayram O."/>
            <person name="Benocci T."/>
            <person name="Braus-Stromeyer S.A."/>
            <person name="Caldana C."/>
            <person name="Canovas D."/>
            <person name="Cerqueira G.C."/>
            <person name="Chen F."/>
            <person name="Chen W."/>
            <person name="Choi C."/>
            <person name="Clum A."/>
            <person name="Dos Santos R.A."/>
            <person name="Damasio A.R."/>
            <person name="Diallinas G."/>
            <person name="Emri T."/>
            <person name="Fekete E."/>
            <person name="Flipphi M."/>
            <person name="Freyberg S."/>
            <person name="Gallo A."/>
            <person name="Gournas C."/>
            <person name="Habgood R."/>
            <person name="Hainaut M."/>
            <person name="Harispe M.L."/>
            <person name="Henrissat B."/>
            <person name="Hilden K.S."/>
            <person name="Hope R."/>
            <person name="Hossain A."/>
            <person name="Karabika E."/>
            <person name="Karaffa L."/>
            <person name="Karanyi Z."/>
            <person name="Krasevec N."/>
            <person name="Kuo A."/>
            <person name="Kusch H."/>
            <person name="LaButti K."/>
            <person name="Lagendijk E.L."/>
            <person name="Lapidus A."/>
            <person name="Levasseur A."/>
            <person name="Lindquist E."/>
            <person name="Lipzen A."/>
            <person name="Logrieco A.F."/>
            <person name="MacCabe A."/>
            <person name="Maekelae M.R."/>
            <person name="Malavazi I."/>
            <person name="Melin P."/>
            <person name="Meyer V."/>
            <person name="Mielnichuk N."/>
            <person name="Miskei M."/>
            <person name="Molnar A.P."/>
            <person name="Mule G."/>
            <person name="Ngan C.Y."/>
            <person name="Orejas M."/>
            <person name="Orosz E."/>
            <person name="Ouedraogo J.P."/>
            <person name="Overkamp K.M."/>
            <person name="Park H.-S."/>
            <person name="Perrone G."/>
            <person name="Piumi F."/>
            <person name="Punt P.J."/>
            <person name="Ram A.F."/>
            <person name="Ramon A."/>
            <person name="Rauscher S."/>
            <person name="Record E."/>
            <person name="Riano-Pachon D.M."/>
            <person name="Robert V."/>
            <person name="Roehrig J."/>
            <person name="Ruller R."/>
            <person name="Salamov A."/>
            <person name="Salih N.S."/>
            <person name="Samson R.A."/>
            <person name="Sandor E."/>
            <person name="Sanguinetti M."/>
            <person name="Schuetze T."/>
            <person name="Sepcic K."/>
            <person name="Shelest E."/>
            <person name="Sherlock G."/>
            <person name="Sophianopoulou V."/>
            <person name="Squina F.M."/>
            <person name="Sun H."/>
            <person name="Susca A."/>
            <person name="Todd R.B."/>
            <person name="Tsang A."/>
            <person name="Unkles S.E."/>
            <person name="van de Wiele N."/>
            <person name="van Rossen-Uffink D."/>
            <person name="Oliveira J.V."/>
            <person name="Vesth T.C."/>
            <person name="Visser J."/>
            <person name="Yu J.-H."/>
            <person name="Zhou M."/>
            <person name="Andersen M.R."/>
            <person name="Archer D.B."/>
            <person name="Baker S.E."/>
            <person name="Benoit I."/>
            <person name="Brakhage A.A."/>
            <person name="Braus G.H."/>
            <person name="Fischer R."/>
            <person name="Frisvad J.C."/>
            <person name="Goldman G.H."/>
            <person name="Houbraken J."/>
            <person name="Oakley B."/>
            <person name="Pocsi I."/>
            <person name="Scazzocchio C."/>
            <person name="Seiboth B."/>
            <person name="vanKuyk P.A."/>
            <person name="Wortman J."/>
            <person name="Dyer P.S."/>
            <person name="Grigoriev I.V."/>
        </authorList>
    </citation>
    <scope>NUCLEOTIDE SEQUENCE [LARGE SCALE GENOMIC DNA]</scope>
    <source>
        <strain evidence="4">CBS 583.65</strain>
    </source>
</reference>
<feature type="domain" description="DUF7702" evidence="2">
    <location>
        <begin position="7"/>
        <end position="231"/>
    </location>
</feature>
<accession>A0A1L9Q519</accession>
<dbReference type="Proteomes" id="UP000184073">
    <property type="component" value="Unassembled WGS sequence"/>
</dbReference>
<feature type="transmembrane region" description="Helical" evidence="1">
    <location>
        <begin position="210"/>
        <end position="230"/>
    </location>
</feature>
<feature type="transmembrane region" description="Helical" evidence="1">
    <location>
        <begin position="31"/>
        <end position="52"/>
    </location>
</feature>
<evidence type="ECO:0000313" key="4">
    <source>
        <dbReference type="Proteomes" id="UP000184073"/>
    </source>
</evidence>
<dbReference type="VEuPathDB" id="FungiDB:ASPVEDRAFT_34990"/>
<feature type="transmembrane region" description="Helical" evidence="1">
    <location>
        <begin position="6"/>
        <end position="24"/>
    </location>
</feature>
<evidence type="ECO:0000256" key="1">
    <source>
        <dbReference type="SAM" id="Phobius"/>
    </source>
</evidence>
<organism evidence="3 4">
    <name type="scientific">Aspergillus versicolor CBS 583.65</name>
    <dbReference type="NCBI Taxonomy" id="1036611"/>
    <lineage>
        <taxon>Eukaryota</taxon>
        <taxon>Fungi</taxon>
        <taxon>Dikarya</taxon>
        <taxon>Ascomycota</taxon>
        <taxon>Pezizomycotina</taxon>
        <taxon>Eurotiomycetes</taxon>
        <taxon>Eurotiomycetidae</taxon>
        <taxon>Eurotiales</taxon>
        <taxon>Aspergillaceae</taxon>
        <taxon>Aspergillus</taxon>
        <taxon>Aspergillus subgen. Nidulantes</taxon>
    </lineage>
</organism>
<dbReference type="PANTHER" id="PTHR42109:SF3">
    <property type="entry name" value="INTEGRAL MEMBRANE PROTEIN (AFU_ORTHOLOGUE AFUA_5G00100)"/>
    <property type="match status" value="1"/>
</dbReference>
<feature type="transmembrane region" description="Helical" evidence="1">
    <location>
        <begin position="134"/>
        <end position="154"/>
    </location>
</feature>
<dbReference type="InterPro" id="IPR056119">
    <property type="entry name" value="DUF7702"/>
</dbReference>
<feature type="transmembrane region" description="Helical" evidence="1">
    <location>
        <begin position="169"/>
        <end position="190"/>
    </location>
</feature>
<dbReference type="PANTHER" id="PTHR42109">
    <property type="entry name" value="UNPLACED GENOMIC SCAFFOLD UM_SCAF_CONTIG_1.265, WHOLE GENOME SHOTGUN SEQUENCE"/>
    <property type="match status" value="1"/>
</dbReference>
<name>A0A1L9Q519_ASPVE</name>
<keyword evidence="4" id="KW-1185">Reference proteome</keyword>
<keyword evidence="1" id="KW-0812">Transmembrane</keyword>
<evidence type="ECO:0000259" key="2">
    <source>
        <dbReference type="Pfam" id="PF24800"/>
    </source>
</evidence>
<evidence type="ECO:0000313" key="3">
    <source>
        <dbReference type="EMBL" id="OJJ08863.1"/>
    </source>
</evidence>
<sequence length="251" mass="26479">MSALDAAQLAIFALLSLPVLYLIYSHGRRGFLGWGFLLIFCILRLTGAGMAISNSGPSAQIISSIGLSPMLLSLDGILHEARTYRYKTLNKGLEYAFMAVFHILIVTGVALVGTGAGGLTGEHPESSDLTHLKAGMALLEIGWGILLLWTLWTLKDGSDNVATAQEGSVLLYGVLVALLIEEIQLVYSLVAQCTQRADLNATTGNLAVRVVLGFLPGVGATAVLVAVGVWTRSVSSSKGGNGHDSRRGGWV</sequence>
<dbReference type="OrthoDB" id="2560628at2759"/>
<keyword evidence="1" id="KW-0472">Membrane</keyword>
<dbReference type="GeneID" id="63726421"/>
<protein>
    <recommendedName>
        <fullName evidence="2">DUF7702 domain-containing protein</fullName>
    </recommendedName>
</protein>